<comment type="caution">
    <text evidence="5">The sequence shown here is derived from an EMBL/GenBank/DDBJ whole genome shotgun (WGS) entry which is preliminary data.</text>
</comment>
<sequence>MTIREIAKLAGVSNAAVSRYLNGGSLSAEKHKRIQKVIEENKYVPSAYARVMRTKKSNQIGVIVPKINSEAVPRMVSGISTVLNEKSYKFLLADTNNDIKKELEYLEIFQNSQLAGVIFIATILTKKHMELLKQMTVPVVIIGQYLPEYSCVSYDDFHAAYDLAKLLLKNCNGSMGYIGVTEKDRAAGAARKKGVIEALKEVGKSEKDLIIVQSDFTMEGGTACMKELLEKDPFIDTVFCATDNIAIGALLYLKQIGKKVPEEIRLTGIGNNQISGIITPSLTTAKYYYKTSGIEAAQILLSLIQDEKQPIKHMQLGYEMIQRETTL</sequence>
<organism evidence="5 6">
    <name type="scientific">Candidatus Fimimorpha faecalis</name>
    <dbReference type="NCBI Taxonomy" id="2840824"/>
    <lineage>
        <taxon>Bacteria</taxon>
        <taxon>Bacillati</taxon>
        <taxon>Bacillota</taxon>
        <taxon>Clostridia</taxon>
        <taxon>Eubacteriales</taxon>
        <taxon>Candidatus Fimimorpha</taxon>
    </lineage>
</organism>
<gene>
    <name evidence="5" type="ORF">IAC96_08080</name>
</gene>
<dbReference type="PANTHER" id="PTHR30146:SF154">
    <property type="entry name" value="TRANSCRIPTION REGULATOR, MEMBER OF GALR FAMILY"/>
    <property type="match status" value="1"/>
</dbReference>
<reference evidence="5" key="1">
    <citation type="submission" date="2020-10" db="EMBL/GenBank/DDBJ databases">
        <authorList>
            <person name="Gilroy R."/>
        </authorList>
    </citation>
    <scope>NUCLEOTIDE SEQUENCE</scope>
    <source>
        <strain evidence="5">ChiW13-3771</strain>
    </source>
</reference>
<accession>A0A9D1JDD0</accession>
<dbReference type="CDD" id="cd01542">
    <property type="entry name" value="PBP1_TreR-like"/>
    <property type="match status" value="1"/>
</dbReference>
<reference evidence="5" key="2">
    <citation type="journal article" date="2021" name="PeerJ">
        <title>Extensive microbial diversity within the chicken gut microbiome revealed by metagenomics and culture.</title>
        <authorList>
            <person name="Gilroy R."/>
            <person name="Ravi A."/>
            <person name="Getino M."/>
            <person name="Pursley I."/>
            <person name="Horton D.L."/>
            <person name="Alikhan N.F."/>
            <person name="Baker D."/>
            <person name="Gharbi K."/>
            <person name="Hall N."/>
            <person name="Watson M."/>
            <person name="Adriaenssens E.M."/>
            <person name="Foster-Nyarko E."/>
            <person name="Jarju S."/>
            <person name="Secka A."/>
            <person name="Antonio M."/>
            <person name="Oren A."/>
            <person name="Chaudhuri R.R."/>
            <person name="La Ragione R."/>
            <person name="Hildebrand F."/>
            <person name="Pallen M.J."/>
        </authorList>
    </citation>
    <scope>NUCLEOTIDE SEQUENCE</scope>
    <source>
        <strain evidence="5">ChiW13-3771</strain>
    </source>
</reference>
<dbReference type="CDD" id="cd01392">
    <property type="entry name" value="HTH_LacI"/>
    <property type="match status" value="1"/>
</dbReference>
<keyword evidence="1" id="KW-0805">Transcription regulation</keyword>
<dbReference type="Proteomes" id="UP000824201">
    <property type="component" value="Unassembled WGS sequence"/>
</dbReference>
<evidence type="ECO:0000313" key="6">
    <source>
        <dbReference type="Proteomes" id="UP000824201"/>
    </source>
</evidence>
<dbReference type="PROSITE" id="PS50932">
    <property type="entry name" value="HTH_LACI_2"/>
    <property type="match status" value="1"/>
</dbReference>
<dbReference type="EMBL" id="DVHN01000102">
    <property type="protein sequence ID" value="HIR88889.1"/>
    <property type="molecule type" value="Genomic_DNA"/>
</dbReference>
<dbReference type="InterPro" id="IPR046335">
    <property type="entry name" value="LacI/GalR-like_sensor"/>
</dbReference>
<dbReference type="Gene3D" id="3.40.50.2300">
    <property type="match status" value="2"/>
</dbReference>
<keyword evidence="3" id="KW-0804">Transcription</keyword>
<dbReference type="InterPro" id="IPR028082">
    <property type="entry name" value="Peripla_BP_I"/>
</dbReference>
<name>A0A9D1JDD0_9FIRM</name>
<dbReference type="PROSITE" id="PS00356">
    <property type="entry name" value="HTH_LACI_1"/>
    <property type="match status" value="1"/>
</dbReference>
<dbReference type="SUPFAM" id="SSF47413">
    <property type="entry name" value="lambda repressor-like DNA-binding domains"/>
    <property type="match status" value="1"/>
</dbReference>
<feature type="domain" description="HTH lacI-type" evidence="4">
    <location>
        <begin position="1"/>
        <end position="54"/>
    </location>
</feature>
<dbReference type="AlphaFoldDB" id="A0A9D1JDD0"/>
<dbReference type="Pfam" id="PF13377">
    <property type="entry name" value="Peripla_BP_3"/>
    <property type="match status" value="1"/>
</dbReference>
<dbReference type="Gene3D" id="1.10.260.40">
    <property type="entry name" value="lambda repressor-like DNA-binding domains"/>
    <property type="match status" value="1"/>
</dbReference>
<dbReference type="SMART" id="SM00354">
    <property type="entry name" value="HTH_LACI"/>
    <property type="match status" value="1"/>
</dbReference>
<dbReference type="InterPro" id="IPR010982">
    <property type="entry name" value="Lambda_DNA-bd_dom_sf"/>
</dbReference>
<keyword evidence="2 5" id="KW-0238">DNA-binding</keyword>
<dbReference type="GO" id="GO:0000976">
    <property type="term" value="F:transcription cis-regulatory region binding"/>
    <property type="evidence" value="ECO:0007669"/>
    <property type="project" value="TreeGrafter"/>
</dbReference>
<dbReference type="SUPFAM" id="SSF53822">
    <property type="entry name" value="Periplasmic binding protein-like I"/>
    <property type="match status" value="1"/>
</dbReference>
<evidence type="ECO:0000256" key="1">
    <source>
        <dbReference type="ARBA" id="ARBA00023015"/>
    </source>
</evidence>
<dbReference type="GO" id="GO:0003700">
    <property type="term" value="F:DNA-binding transcription factor activity"/>
    <property type="evidence" value="ECO:0007669"/>
    <property type="project" value="TreeGrafter"/>
</dbReference>
<evidence type="ECO:0000256" key="2">
    <source>
        <dbReference type="ARBA" id="ARBA00023125"/>
    </source>
</evidence>
<evidence type="ECO:0000259" key="4">
    <source>
        <dbReference type="PROSITE" id="PS50932"/>
    </source>
</evidence>
<dbReference type="PANTHER" id="PTHR30146">
    <property type="entry name" value="LACI-RELATED TRANSCRIPTIONAL REPRESSOR"/>
    <property type="match status" value="1"/>
</dbReference>
<proteinExistence type="predicted"/>
<evidence type="ECO:0000313" key="5">
    <source>
        <dbReference type="EMBL" id="HIR88889.1"/>
    </source>
</evidence>
<dbReference type="Pfam" id="PF00356">
    <property type="entry name" value="LacI"/>
    <property type="match status" value="1"/>
</dbReference>
<dbReference type="InterPro" id="IPR000843">
    <property type="entry name" value="HTH_LacI"/>
</dbReference>
<evidence type="ECO:0000256" key="3">
    <source>
        <dbReference type="ARBA" id="ARBA00023163"/>
    </source>
</evidence>
<protein>
    <submittedName>
        <fullName evidence="5">LacI family DNA-binding transcriptional regulator</fullName>
    </submittedName>
</protein>